<reference evidence="15 16" key="1">
    <citation type="journal article" date="2019" name="Sci. Rep.">
        <title>Orb-weaving spider Araneus ventricosus genome elucidates the spidroin gene catalogue.</title>
        <authorList>
            <person name="Kono N."/>
            <person name="Nakamura H."/>
            <person name="Ohtoshi R."/>
            <person name="Moran D.A.P."/>
            <person name="Shinohara A."/>
            <person name="Yoshida Y."/>
            <person name="Fujiwara M."/>
            <person name="Mori M."/>
            <person name="Tomita M."/>
            <person name="Arakawa K."/>
        </authorList>
    </citation>
    <scope>NUCLEOTIDE SEQUENCE [LARGE SCALE GENOMIC DNA]</scope>
</reference>
<comment type="caution">
    <text evidence="15">The sequence shown here is derived from an EMBL/GenBank/DDBJ whole genome shotgun (WGS) entry which is preliminary data.</text>
</comment>
<gene>
    <name evidence="15" type="primary">pol_481</name>
    <name evidence="15" type="ORF">AVEN_153280_1</name>
</gene>
<evidence type="ECO:0000256" key="9">
    <source>
        <dbReference type="ARBA" id="ARBA00022884"/>
    </source>
</evidence>
<dbReference type="PROSITE" id="PS50878">
    <property type="entry name" value="RT_POL"/>
    <property type="match status" value="1"/>
</dbReference>
<dbReference type="FunFam" id="3.10.20.370:FF:000001">
    <property type="entry name" value="Retrovirus-related Pol polyprotein from transposon 17.6-like protein"/>
    <property type="match status" value="1"/>
</dbReference>
<dbReference type="GO" id="GO:0015074">
    <property type="term" value="P:DNA integration"/>
    <property type="evidence" value="ECO:0007669"/>
    <property type="project" value="UniProtKB-KW"/>
</dbReference>
<dbReference type="EC" id="2.7.7.49" evidence="1"/>
<evidence type="ECO:0000256" key="7">
    <source>
        <dbReference type="ARBA" id="ARBA00022801"/>
    </source>
</evidence>
<name>A0A4Y2V5E5_ARAVE</name>
<dbReference type="GO" id="GO:0003723">
    <property type="term" value="F:RNA binding"/>
    <property type="evidence" value="ECO:0007669"/>
    <property type="project" value="UniProtKB-KW"/>
</dbReference>
<dbReference type="FunFam" id="3.10.10.10:FF:000002">
    <property type="entry name" value="Retrovirus-related Pol polyprotein from transposon 17.6-like protein"/>
    <property type="match status" value="1"/>
</dbReference>
<feature type="coiled-coil region" evidence="13">
    <location>
        <begin position="31"/>
        <end position="91"/>
    </location>
</feature>
<keyword evidence="6" id="KW-0255">Endonuclease</keyword>
<keyword evidence="10" id="KW-0229">DNA integration</keyword>
<evidence type="ECO:0000256" key="8">
    <source>
        <dbReference type="ARBA" id="ARBA00022842"/>
    </source>
</evidence>
<dbReference type="GO" id="GO:0003964">
    <property type="term" value="F:RNA-directed DNA polymerase activity"/>
    <property type="evidence" value="ECO:0007669"/>
    <property type="project" value="UniProtKB-KW"/>
</dbReference>
<dbReference type="CDD" id="cd09274">
    <property type="entry name" value="RNase_HI_RT_Ty3"/>
    <property type="match status" value="1"/>
</dbReference>
<dbReference type="InterPro" id="IPR001969">
    <property type="entry name" value="Aspartic_peptidase_AS"/>
</dbReference>
<dbReference type="Gene3D" id="3.30.70.270">
    <property type="match status" value="2"/>
</dbReference>
<protein>
    <recommendedName>
        <fullName evidence="1">RNA-directed DNA polymerase</fullName>
        <ecNumber evidence="1">2.7.7.49</ecNumber>
    </recommendedName>
</protein>
<dbReference type="PROSITE" id="PS00141">
    <property type="entry name" value="ASP_PROTEASE"/>
    <property type="match status" value="1"/>
</dbReference>
<keyword evidence="9" id="KW-0694">RNA-binding</keyword>
<evidence type="ECO:0000256" key="10">
    <source>
        <dbReference type="ARBA" id="ARBA00022908"/>
    </source>
</evidence>
<evidence type="ECO:0000256" key="11">
    <source>
        <dbReference type="ARBA" id="ARBA00022918"/>
    </source>
</evidence>
<dbReference type="SUPFAM" id="SSF56672">
    <property type="entry name" value="DNA/RNA polymerases"/>
    <property type="match status" value="1"/>
</dbReference>
<dbReference type="InterPro" id="IPR041577">
    <property type="entry name" value="RT_RNaseH_2"/>
</dbReference>
<keyword evidence="13" id="KW-0175">Coiled coil</keyword>
<dbReference type="Pfam" id="PF17921">
    <property type="entry name" value="Integrase_H2C2"/>
    <property type="match status" value="1"/>
</dbReference>
<feature type="domain" description="Reverse transcriptase" evidence="14">
    <location>
        <begin position="681"/>
        <end position="861"/>
    </location>
</feature>
<keyword evidence="8" id="KW-0460">Magnesium</keyword>
<dbReference type="CDD" id="cd01647">
    <property type="entry name" value="RT_LTR"/>
    <property type="match status" value="1"/>
</dbReference>
<dbReference type="GO" id="GO:0004190">
    <property type="term" value="F:aspartic-type endopeptidase activity"/>
    <property type="evidence" value="ECO:0007669"/>
    <property type="project" value="InterPro"/>
</dbReference>
<dbReference type="FunFam" id="3.30.70.270:FF:000020">
    <property type="entry name" value="Transposon Tf2-6 polyprotein-like Protein"/>
    <property type="match status" value="1"/>
</dbReference>
<sequence length="1230" mass="139532">MRKEQEEMKNEIQSHVESKVGEIKDHVNSCIEKIEEDVQSVKREIGEVKGEVERKIEEVEDKVQGKIEEVKEKVQVKIGDLEKRLSELEDRPINFPAYPDLTYSRPTVKSLTFDGQTSWTVFKTQFDVVSSANGWNNRVKASQLVASLRGSAAEVLQGIPSDKLTDLMAIENALEARFGDSHLTQFYRTELKARRQKPGESLQVLAADVERLMSLAYAECPQDVRDSLAARYFVDAIRDEDTQHATRLMDAKDLKSALAYSMKYEAAKTVSKTSRNVRSIEVEDGTGKDKDEKFDCLLKTLEKLLNSHVAKKKNTPRRNPNVTCWKCNKKGARTEGVPDNFSQPGKLMYGRLTGRRLPFLNKAPEEGLKVSALCGGRNGLYLEGSICGIPCLMLVDTGANVTLVRTDLAQKLKGNFIYTAPNISLKTATGEKAEIHGKLDAAIECGSRKFQHKIYVADITDPCILGLDFLQKFNFMVDLEKNEIRTGGEEIPLFSASAEDSKLCTVLAKEKTIIPARSECLIQGIPEASGKFRYAVTDFPSEVSQKGVLVAATLVDLKKGAIPVRVLNVDHKPKTIDKGAVIATCEPVGDIVARPQEFSESLRLPSILENLEGLNEEQRTAVKELLQEFQNLFSTSDSDVGRCNMTQHRINTGNHPPIKQYPRRLPLAKKEEAERLVKEMVDNGIIEESSGPWASPIVLVKKKDGSTRFCVDYRKLNEITIKDSYPLPRIDDTLDALNGSQWFSTLDLKSGYWQVEIQPEDKEKTAFTTGQGLWQFKVMPFGLCNAPATFERLMETVLRGLTSEACLVYLDDIIIVGRTFQEHLNNIPDGVKTDPEKTKAVVDWPRPETVHDVRSFLGLCTYYRRFVRNFSAIARPLHKLTEARSNFNWTEECEKSFNSLKQALITSPVLTYPRTDKEFILDTDASNEGIGVVLSQKIGNEECVIAYFSKSLGKPERNYCVTRKELLAIVKSIEHFHHYLYGRKFLLRTDHASLRWLLNFREPEGQIARWIQRLQEYDFEIQHRKGTSHGNADALSRRPCKESCKHCTNAEKKFGMETDISVKVLTTEDAWSPSEVQKAQLEDPAIRPILERKLNSEVRPSWQEIAPESPATKRYWALWDSLHLKDGVLYRKWESDDGSSCRWQLILPKSRIQEVLRETHDSVSGGHFGVMKTLSKTRERFYCDRLRADVEKWCRECHACGARKGPKTRIKAVYSAIMWAHLSKEWLWIF</sequence>
<dbReference type="Gene3D" id="2.40.70.10">
    <property type="entry name" value="Acid Proteases"/>
    <property type="match status" value="1"/>
</dbReference>
<dbReference type="CDD" id="cd00303">
    <property type="entry name" value="retropepsin_like"/>
    <property type="match status" value="1"/>
</dbReference>
<dbReference type="Gene3D" id="1.10.340.70">
    <property type="match status" value="1"/>
</dbReference>
<keyword evidence="7" id="KW-0378">Hydrolase</keyword>
<dbReference type="InterPro" id="IPR000477">
    <property type="entry name" value="RT_dom"/>
</dbReference>
<dbReference type="InterPro" id="IPR043128">
    <property type="entry name" value="Rev_trsase/Diguanyl_cyclase"/>
</dbReference>
<dbReference type="SUPFAM" id="SSF50630">
    <property type="entry name" value="Acid proteases"/>
    <property type="match status" value="1"/>
</dbReference>
<evidence type="ECO:0000256" key="1">
    <source>
        <dbReference type="ARBA" id="ARBA00012493"/>
    </source>
</evidence>
<evidence type="ECO:0000313" key="16">
    <source>
        <dbReference type="Proteomes" id="UP000499080"/>
    </source>
</evidence>
<organism evidence="15 16">
    <name type="scientific">Araneus ventricosus</name>
    <name type="common">Orbweaver spider</name>
    <name type="synonym">Epeira ventricosa</name>
    <dbReference type="NCBI Taxonomy" id="182803"/>
    <lineage>
        <taxon>Eukaryota</taxon>
        <taxon>Metazoa</taxon>
        <taxon>Ecdysozoa</taxon>
        <taxon>Arthropoda</taxon>
        <taxon>Chelicerata</taxon>
        <taxon>Arachnida</taxon>
        <taxon>Araneae</taxon>
        <taxon>Araneomorphae</taxon>
        <taxon>Entelegynae</taxon>
        <taxon>Araneoidea</taxon>
        <taxon>Araneidae</taxon>
        <taxon>Araneus</taxon>
    </lineage>
</organism>
<dbReference type="OrthoDB" id="8052391at2759"/>
<dbReference type="FunFam" id="1.10.340.70:FF:000001">
    <property type="entry name" value="Retrovirus-related Pol polyprotein from transposon gypsy-like Protein"/>
    <property type="match status" value="1"/>
</dbReference>
<dbReference type="Pfam" id="PF00078">
    <property type="entry name" value="RVT_1"/>
    <property type="match status" value="1"/>
</dbReference>
<proteinExistence type="predicted"/>
<dbReference type="AlphaFoldDB" id="A0A4Y2V5E5"/>
<evidence type="ECO:0000256" key="5">
    <source>
        <dbReference type="ARBA" id="ARBA00022722"/>
    </source>
</evidence>
<dbReference type="InterPro" id="IPR043502">
    <property type="entry name" value="DNA/RNA_pol_sf"/>
</dbReference>
<accession>A0A4Y2V5E5</accession>
<dbReference type="Gene3D" id="3.10.10.10">
    <property type="entry name" value="HIV Type 1 Reverse Transcriptase, subunit A, domain 1"/>
    <property type="match status" value="1"/>
</dbReference>
<evidence type="ECO:0000256" key="12">
    <source>
        <dbReference type="ARBA" id="ARBA00023268"/>
    </source>
</evidence>
<dbReference type="Proteomes" id="UP000499080">
    <property type="component" value="Unassembled WGS sequence"/>
</dbReference>
<dbReference type="EMBL" id="BGPR01043852">
    <property type="protein sequence ID" value="GBO20503.1"/>
    <property type="molecule type" value="Genomic_DNA"/>
</dbReference>
<keyword evidence="11" id="KW-0695">RNA-directed DNA polymerase</keyword>
<dbReference type="GO" id="GO:0004519">
    <property type="term" value="F:endonuclease activity"/>
    <property type="evidence" value="ECO:0007669"/>
    <property type="project" value="UniProtKB-KW"/>
</dbReference>
<dbReference type="Gene3D" id="3.10.20.370">
    <property type="match status" value="1"/>
</dbReference>
<evidence type="ECO:0000256" key="4">
    <source>
        <dbReference type="ARBA" id="ARBA00022695"/>
    </source>
</evidence>
<keyword evidence="2" id="KW-0645">Protease</keyword>
<keyword evidence="4" id="KW-0548">Nucleotidyltransferase</keyword>
<keyword evidence="5" id="KW-0540">Nuclease</keyword>
<dbReference type="FunFam" id="3.10.10.10:FF:000007">
    <property type="entry name" value="Retrovirus-related Pol polyprotein from transposon 17.6-like Protein"/>
    <property type="match status" value="1"/>
</dbReference>
<dbReference type="InterPro" id="IPR021109">
    <property type="entry name" value="Peptidase_aspartic_dom_sf"/>
</dbReference>
<evidence type="ECO:0000256" key="13">
    <source>
        <dbReference type="SAM" id="Coils"/>
    </source>
</evidence>
<evidence type="ECO:0000256" key="6">
    <source>
        <dbReference type="ARBA" id="ARBA00022759"/>
    </source>
</evidence>
<dbReference type="Gene3D" id="1.20.120.20">
    <property type="entry name" value="Apolipoprotein"/>
    <property type="match status" value="1"/>
</dbReference>
<dbReference type="InterPro" id="IPR041588">
    <property type="entry name" value="Integrase_H2C2"/>
</dbReference>
<dbReference type="Pfam" id="PF13650">
    <property type="entry name" value="Asp_protease_2"/>
    <property type="match status" value="1"/>
</dbReference>
<dbReference type="Pfam" id="PF17919">
    <property type="entry name" value="RT_RNaseH_2"/>
    <property type="match status" value="1"/>
</dbReference>
<dbReference type="InterPro" id="IPR050951">
    <property type="entry name" value="Retrovirus_Pol_polyprotein"/>
</dbReference>
<evidence type="ECO:0000259" key="14">
    <source>
        <dbReference type="PROSITE" id="PS50878"/>
    </source>
</evidence>
<keyword evidence="16" id="KW-1185">Reference proteome</keyword>
<keyword evidence="12" id="KW-0511">Multifunctional enzyme</keyword>
<dbReference type="PANTHER" id="PTHR37984:SF5">
    <property type="entry name" value="PROTEIN NYNRIN-LIKE"/>
    <property type="match status" value="1"/>
</dbReference>
<evidence type="ECO:0000256" key="2">
    <source>
        <dbReference type="ARBA" id="ARBA00022670"/>
    </source>
</evidence>
<evidence type="ECO:0000256" key="3">
    <source>
        <dbReference type="ARBA" id="ARBA00022679"/>
    </source>
</evidence>
<keyword evidence="3" id="KW-0808">Transferase</keyword>
<evidence type="ECO:0000313" key="15">
    <source>
        <dbReference type="EMBL" id="GBO20503.1"/>
    </source>
</evidence>
<dbReference type="GO" id="GO:0006508">
    <property type="term" value="P:proteolysis"/>
    <property type="evidence" value="ECO:0007669"/>
    <property type="project" value="UniProtKB-KW"/>
</dbReference>
<dbReference type="PANTHER" id="PTHR37984">
    <property type="entry name" value="PROTEIN CBG26694"/>
    <property type="match status" value="1"/>
</dbReference>